<sequence>MTEYTPTTDVVRAEYWEHGAYRYGRARGDEFEAEFDRWLAAHEAEVRERIAQDIARAVGEGTASDIARGATR</sequence>
<gene>
    <name evidence="1" type="ORF">H9623_13110</name>
</gene>
<proteinExistence type="predicted"/>
<keyword evidence="2" id="KW-1185">Reference proteome</keyword>
<dbReference type="AlphaFoldDB" id="A0A9D5UAC5"/>
<dbReference type="Proteomes" id="UP000822993">
    <property type="component" value="Unassembled WGS sequence"/>
</dbReference>
<dbReference type="EMBL" id="JACSPN010000017">
    <property type="protein sequence ID" value="MBE7701235.1"/>
    <property type="molecule type" value="Genomic_DNA"/>
</dbReference>
<accession>A0A9D5UAC5</accession>
<evidence type="ECO:0000313" key="1">
    <source>
        <dbReference type="EMBL" id="MBE7701235.1"/>
    </source>
</evidence>
<reference evidence="1 2" key="1">
    <citation type="submission" date="2020-08" db="EMBL/GenBank/DDBJ databases">
        <title>A Genomic Blueprint of the Chicken Gut Microbiome.</title>
        <authorList>
            <person name="Gilroy R."/>
            <person name="Ravi A."/>
            <person name="Getino M."/>
            <person name="Pursley I."/>
            <person name="Horton D.L."/>
            <person name="Alikhan N.-F."/>
            <person name="Baker D."/>
            <person name="Gharbi K."/>
            <person name="Hall N."/>
            <person name="Watson M."/>
            <person name="Adriaenssens E.M."/>
            <person name="Foster-Nyarko E."/>
            <person name="Jarju S."/>
            <person name="Secka A."/>
            <person name="Antonio M."/>
            <person name="Oren A."/>
            <person name="Chaudhuri R."/>
            <person name="La Ragione R.M."/>
            <person name="Hildebrand F."/>
            <person name="Pallen M.J."/>
        </authorList>
    </citation>
    <scope>NUCLEOTIDE SEQUENCE [LARGE SCALE GENOMIC DNA]</scope>
    <source>
        <strain evidence="1 2">Sa1BUA8</strain>
    </source>
</reference>
<dbReference type="RefSeq" id="WP_193720495.1">
    <property type="nucleotide sequence ID" value="NZ_JACSPN010000017.1"/>
</dbReference>
<comment type="caution">
    <text evidence="1">The sequence shown here is derived from an EMBL/GenBank/DDBJ whole genome shotgun (WGS) entry which is preliminary data.</text>
</comment>
<evidence type="ECO:0000313" key="2">
    <source>
        <dbReference type="Proteomes" id="UP000822993"/>
    </source>
</evidence>
<protein>
    <submittedName>
        <fullName evidence="1">Uncharacterized protein</fullName>
    </submittedName>
</protein>
<organism evidence="1 2">
    <name type="scientific">Oerskovia douganii</name>
    <dbReference type="NCBI Taxonomy" id="2762210"/>
    <lineage>
        <taxon>Bacteria</taxon>
        <taxon>Bacillati</taxon>
        <taxon>Actinomycetota</taxon>
        <taxon>Actinomycetes</taxon>
        <taxon>Micrococcales</taxon>
        <taxon>Cellulomonadaceae</taxon>
        <taxon>Oerskovia</taxon>
    </lineage>
</organism>
<name>A0A9D5UAC5_9CELL</name>